<keyword evidence="5" id="KW-0411">Iron-sulfur</keyword>
<dbReference type="GO" id="GO:0046872">
    <property type="term" value="F:metal ion binding"/>
    <property type="evidence" value="ECO:0007669"/>
    <property type="project" value="UniProtKB-KW"/>
</dbReference>
<organism evidence="8">
    <name type="scientific">Candidatus Kentrum sp. FW</name>
    <dbReference type="NCBI Taxonomy" id="2126338"/>
    <lineage>
        <taxon>Bacteria</taxon>
        <taxon>Pseudomonadati</taxon>
        <taxon>Pseudomonadota</taxon>
        <taxon>Gammaproteobacteria</taxon>
        <taxon>Candidatus Kentrum</taxon>
    </lineage>
</organism>
<dbReference type="SMART" id="SM00729">
    <property type="entry name" value="Elp3"/>
    <property type="match status" value="1"/>
</dbReference>
<dbReference type="PROSITE" id="PS51332">
    <property type="entry name" value="B12_BINDING"/>
    <property type="match status" value="1"/>
</dbReference>
<evidence type="ECO:0000256" key="5">
    <source>
        <dbReference type="ARBA" id="ARBA00023014"/>
    </source>
</evidence>
<evidence type="ECO:0000256" key="3">
    <source>
        <dbReference type="ARBA" id="ARBA00022723"/>
    </source>
</evidence>
<dbReference type="InterPro" id="IPR007197">
    <property type="entry name" value="rSAM"/>
</dbReference>
<reference evidence="8" key="1">
    <citation type="submission" date="2019-02" db="EMBL/GenBank/DDBJ databases">
        <authorList>
            <person name="Gruber-Vodicka R. H."/>
            <person name="Seah K. B. B."/>
        </authorList>
    </citation>
    <scope>NUCLEOTIDE SEQUENCE</scope>
    <source>
        <strain evidence="8">BECK_BZ106</strain>
    </source>
</reference>
<comment type="cofactor">
    <cofactor evidence="1">
        <name>[4Fe-4S] cluster</name>
        <dbReference type="ChEBI" id="CHEBI:49883"/>
    </cofactor>
</comment>
<dbReference type="SUPFAM" id="SSF102114">
    <property type="entry name" value="Radical SAM enzymes"/>
    <property type="match status" value="1"/>
</dbReference>
<evidence type="ECO:0000256" key="1">
    <source>
        <dbReference type="ARBA" id="ARBA00001966"/>
    </source>
</evidence>
<protein>
    <submittedName>
        <fullName evidence="8">Radical SAM superfamily enzyme YgiQ, UPF0313 family</fullName>
    </submittedName>
</protein>
<sequence>MNYLIVVPRIVSQIGEWYMFPQGIAYVSSSMRAAGFHPARLNLNHEAGDEYAKLTDMIRDVDIDVVLTGGLTGQYGAIRKILQIAKGARPDIITIVGGGIITSDPLNGMRALGLADYGLSGEAEISCPRLCEILERNGDVESLPAVVFRKGDDFVLTGGKSAVVDVEKIPFPDYQGMGLDQLMRTMPNTVGLNEVGTVPIVTSRSCPYGCTFCFHSSGVKYRQRSLDSVFQEIDWLLARYDIRFLSIQDELFSHKIERVYEFCRRIRPYRVKWWAQFRVSDVTPEMVEALKEANCASMAFGIESADERVLKSMRKKTTVPEMERALDIVHRAGIAIQGNLIFGDIAETVETASNSLKWWKEHAHYGLQLSMIVTYPGTYIYRHALKEGLIADPIEFIRKSCPIVPLSHMSKAEYLWLLGEILSLPRKETPIPGNHRIEYMDYQNARMDFSGTCISCAKENHWPAVDLFTTESLLCKSCGQKHISPIPEELLAAFSSGIRSLYEAYGTIALWGINPYIHAFIERLEDEIRDKVICVDDSALRHGLKINGVNVIYAGSDAFGNAVSCVVIMVVRYYSNLKQQIPRTHGHLKKILSVTEVISHHCRNEEITQTKTVDGCE</sequence>
<accession>A0A450TLW4</accession>
<dbReference type="SFLD" id="SFLDG01082">
    <property type="entry name" value="B12-binding_domain_containing"/>
    <property type="match status" value="1"/>
</dbReference>
<keyword evidence="3" id="KW-0479">Metal-binding</keyword>
<dbReference type="AlphaFoldDB" id="A0A450TLW4"/>
<evidence type="ECO:0000259" key="6">
    <source>
        <dbReference type="PROSITE" id="PS51332"/>
    </source>
</evidence>
<feature type="domain" description="Radical SAM core" evidence="7">
    <location>
        <begin position="192"/>
        <end position="412"/>
    </location>
</feature>
<dbReference type="InterPro" id="IPR023404">
    <property type="entry name" value="rSAM_horseshoe"/>
</dbReference>
<name>A0A450TLW4_9GAMM</name>
<dbReference type="InterPro" id="IPR051198">
    <property type="entry name" value="BchE-like"/>
</dbReference>
<dbReference type="InterPro" id="IPR006638">
    <property type="entry name" value="Elp3/MiaA/NifB-like_rSAM"/>
</dbReference>
<dbReference type="Pfam" id="PF02310">
    <property type="entry name" value="B12-binding"/>
    <property type="match status" value="1"/>
</dbReference>
<keyword evidence="4" id="KW-0408">Iron</keyword>
<dbReference type="InterPro" id="IPR058240">
    <property type="entry name" value="rSAM_sf"/>
</dbReference>
<proteinExistence type="predicted"/>
<dbReference type="Pfam" id="PF04055">
    <property type="entry name" value="Radical_SAM"/>
    <property type="match status" value="1"/>
</dbReference>
<dbReference type="PROSITE" id="PS51918">
    <property type="entry name" value="RADICAL_SAM"/>
    <property type="match status" value="1"/>
</dbReference>
<dbReference type="Gene3D" id="3.40.50.280">
    <property type="entry name" value="Cobalamin-binding domain"/>
    <property type="match status" value="1"/>
</dbReference>
<evidence type="ECO:0000313" key="8">
    <source>
        <dbReference type="EMBL" id="VFJ68723.1"/>
    </source>
</evidence>
<dbReference type="SFLD" id="SFLDG01123">
    <property type="entry name" value="methyltransferase_(Class_B)"/>
    <property type="match status" value="1"/>
</dbReference>
<dbReference type="CDD" id="cd01335">
    <property type="entry name" value="Radical_SAM"/>
    <property type="match status" value="1"/>
</dbReference>
<dbReference type="EMBL" id="CAADFD010000150">
    <property type="protein sequence ID" value="VFJ68723.1"/>
    <property type="molecule type" value="Genomic_DNA"/>
</dbReference>
<keyword evidence="2" id="KW-0949">S-adenosyl-L-methionine</keyword>
<gene>
    <name evidence="8" type="ORF">BECKFW1821B_GA0114236_11505</name>
</gene>
<dbReference type="GO" id="GO:0051539">
    <property type="term" value="F:4 iron, 4 sulfur cluster binding"/>
    <property type="evidence" value="ECO:0007669"/>
    <property type="project" value="UniProtKB-KW"/>
</dbReference>
<dbReference type="InterPro" id="IPR006158">
    <property type="entry name" value="Cobalamin-bd"/>
</dbReference>
<evidence type="ECO:0000259" key="7">
    <source>
        <dbReference type="PROSITE" id="PS51918"/>
    </source>
</evidence>
<dbReference type="SFLD" id="SFLDS00029">
    <property type="entry name" value="Radical_SAM"/>
    <property type="match status" value="1"/>
</dbReference>
<dbReference type="GO" id="GO:0031419">
    <property type="term" value="F:cobalamin binding"/>
    <property type="evidence" value="ECO:0007669"/>
    <property type="project" value="InterPro"/>
</dbReference>
<dbReference type="InterPro" id="IPR034466">
    <property type="entry name" value="Methyltransferase_Class_B"/>
</dbReference>
<evidence type="ECO:0000256" key="2">
    <source>
        <dbReference type="ARBA" id="ARBA00022691"/>
    </source>
</evidence>
<evidence type="ECO:0000256" key="4">
    <source>
        <dbReference type="ARBA" id="ARBA00023004"/>
    </source>
</evidence>
<dbReference type="GO" id="GO:0003824">
    <property type="term" value="F:catalytic activity"/>
    <property type="evidence" value="ECO:0007669"/>
    <property type="project" value="InterPro"/>
</dbReference>
<dbReference type="Gene3D" id="3.80.30.20">
    <property type="entry name" value="tm_1862 like domain"/>
    <property type="match status" value="1"/>
</dbReference>
<dbReference type="PANTHER" id="PTHR43409">
    <property type="entry name" value="ANAEROBIC MAGNESIUM-PROTOPORPHYRIN IX MONOMETHYL ESTER CYCLASE-RELATED"/>
    <property type="match status" value="1"/>
</dbReference>
<feature type="domain" description="B12-binding" evidence="6">
    <location>
        <begin position="7"/>
        <end position="141"/>
    </location>
</feature>